<feature type="transmembrane region" description="Helical" evidence="1">
    <location>
        <begin position="70"/>
        <end position="88"/>
    </location>
</feature>
<keyword evidence="1" id="KW-1133">Transmembrane helix</keyword>
<keyword evidence="1" id="KW-0812">Transmembrane</keyword>
<dbReference type="AlphaFoldDB" id="M0AXM4"/>
<dbReference type="EMBL" id="AOIN01000036">
    <property type="protein sequence ID" value="ELZ02733.1"/>
    <property type="molecule type" value="Genomic_DNA"/>
</dbReference>
<proteinExistence type="predicted"/>
<protein>
    <submittedName>
        <fullName evidence="2">Uncharacterized protein</fullName>
    </submittedName>
</protein>
<name>M0AXM4_9EURY</name>
<dbReference type="STRING" id="1227492.C482_05181"/>
<feature type="transmembrane region" description="Helical" evidence="1">
    <location>
        <begin position="141"/>
        <end position="158"/>
    </location>
</feature>
<evidence type="ECO:0000313" key="2">
    <source>
        <dbReference type="EMBL" id="ELZ02733.1"/>
    </source>
</evidence>
<keyword evidence="3" id="KW-1185">Reference proteome</keyword>
<feature type="transmembrane region" description="Helical" evidence="1">
    <location>
        <begin position="94"/>
        <end position="114"/>
    </location>
</feature>
<feature type="transmembrane region" description="Helical" evidence="1">
    <location>
        <begin position="7"/>
        <end position="25"/>
    </location>
</feature>
<sequence>MTDQRVLGVYAGSILAAVALTAAVATDSSVVVLVSATVVGFTLGSLLGSAAIQRVPSLLSHLGGLRSHQAILFLPAALFGLASLAGLGENALRITTIASASVIVITGYALLAVASTRYTETMTNDKPIQTCRWQPPRTSKLNAFLLVNWLGLAVVNAIDGSWFSALIWSCLGTLWLISGLVEGRFRLGEIGTTQMIRIHEHGFVKQRPYTSTFVHWETVNHVRLRDDELVFDRGLFDTRLECDSLESPEDVRNTIETQLSDRITILPTS</sequence>
<organism evidence="2 3">
    <name type="scientific">Natrialba chahannaoensis JCM 10990</name>
    <dbReference type="NCBI Taxonomy" id="1227492"/>
    <lineage>
        <taxon>Archaea</taxon>
        <taxon>Methanobacteriati</taxon>
        <taxon>Methanobacteriota</taxon>
        <taxon>Stenosarchaea group</taxon>
        <taxon>Halobacteria</taxon>
        <taxon>Halobacteriales</taxon>
        <taxon>Natrialbaceae</taxon>
        <taxon>Natrialba</taxon>
    </lineage>
</organism>
<reference evidence="2 3" key="1">
    <citation type="journal article" date="2014" name="PLoS Genet.">
        <title>Phylogenetically driven sequencing of extremely halophilic archaea reveals strategies for static and dynamic osmo-response.</title>
        <authorList>
            <person name="Becker E.A."/>
            <person name="Seitzer P.M."/>
            <person name="Tritt A."/>
            <person name="Larsen D."/>
            <person name="Krusor M."/>
            <person name="Yao A.I."/>
            <person name="Wu D."/>
            <person name="Madern D."/>
            <person name="Eisen J.A."/>
            <person name="Darling A.E."/>
            <person name="Facciotti M.T."/>
        </authorList>
    </citation>
    <scope>NUCLEOTIDE SEQUENCE [LARGE SCALE GENOMIC DNA]</scope>
    <source>
        <strain evidence="2 3">JCM 10990</strain>
    </source>
</reference>
<comment type="caution">
    <text evidence="2">The sequence shown here is derived from an EMBL/GenBank/DDBJ whole genome shotgun (WGS) entry which is preliminary data.</text>
</comment>
<evidence type="ECO:0000256" key="1">
    <source>
        <dbReference type="SAM" id="Phobius"/>
    </source>
</evidence>
<feature type="transmembrane region" description="Helical" evidence="1">
    <location>
        <begin position="164"/>
        <end position="181"/>
    </location>
</feature>
<dbReference type="PATRIC" id="fig|1227492.4.peg.1000"/>
<feature type="transmembrane region" description="Helical" evidence="1">
    <location>
        <begin position="31"/>
        <end position="50"/>
    </location>
</feature>
<accession>M0AXM4</accession>
<evidence type="ECO:0000313" key="3">
    <source>
        <dbReference type="Proteomes" id="UP000011693"/>
    </source>
</evidence>
<dbReference type="Proteomes" id="UP000011693">
    <property type="component" value="Unassembled WGS sequence"/>
</dbReference>
<keyword evidence="1" id="KW-0472">Membrane</keyword>
<gene>
    <name evidence="2" type="ORF">C482_05181</name>
</gene>